<dbReference type="InterPro" id="IPR000169">
    <property type="entry name" value="Pept_cys_AS"/>
</dbReference>
<feature type="chain" id="PRO_5040359770" description="Peptidase C1A papain C-terminal domain-containing protein" evidence="2">
    <location>
        <begin position="28"/>
        <end position="559"/>
    </location>
</feature>
<dbReference type="Pfam" id="PF00112">
    <property type="entry name" value="Peptidase_C1"/>
    <property type="match status" value="2"/>
</dbReference>
<dbReference type="InterPro" id="IPR000668">
    <property type="entry name" value="Peptidase_C1A_C"/>
</dbReference>
<dbReference type="PROSITE" id="PS00139">
    <property type="entry name" value="THIOL_PROTEASE_CYS"/>
    <property type="match status" value="1"/>
</dbReference>
<comment type="similarity">
    <text evidence="1">Belongs to the peptidase C1 family.</text>
</comment>
<sequence length="559" mass="58659">MVRRLFASRAFLLALPLLLFLALTAQAGTLAPLNPAFVDYLAARAEGELEGASSFLPRGGRIPSPVDLSHLAGRSYFEGLSKADLPEAYDLRTLGFVTPVRDQSPYGSCWTFAALASLESSALRAGVVSPDYAEMHLGYFGAVDQSGALPGFDDYAADTPLDELMDAGGDDFQAVALLARGTGAVDEADAPYGQVPGAAVPLSRRLAHVYNFYYDLDTRYQKASVDNIKGVLQTYGAVSVGVYADDNMGGNVSEDPYWNGTHNAYYVPAGSGQSSNHAVTIVGWDDAFSASNFNSPPAGDGAWIVKNSWGLAFGDGGYFYLSYYDSVLDTGAAYVGDVVDSSERIYQYDPLGWVLSYSPVTEGNETAWFAALFTAGVTEASLESAAVANDELQSVAFYAGGVGNEYEVYVYAGGTGAPRSGALVAQQAGTLALPGFHTVVLENPVVIEAGTRFAVVVRLKTPGYAFPVAIEAMSEGYSDKAEANVGETFVSADGTTWADATTIDPANPTSSVCLKAFSRATTDDPTPLPSSGGGGGCNLGGSGTLLALLPLVLVFRSRR</sequence>
<accession>A0A9Q7ADX5</accession>
<dbReference type="InterPro" id="IPR013128">
    <property type="entry name" value="Peptidase_C1A"/>
</dbReference>
<dbReference type="InterPro" id="IPR038765">
    <property type="entry name" value="Papain-like_cys_pep_sf"/>
</dbReference>
<evidence type="ECO:0000256" key="1">
    <source>
        <dbReference type="ARBA" id="ARBA00008455"/>
    </source>
</evidence>
<keyword evidence="5" id="KW-1185">Reference proteome</keyword>
<dbReference type="InterPro" id="IPR040528">
    <property type="entry name" value="Lectin-like"/>
</dbReference>
<proteinExistence type="inferred from homology"/>
<feature type="domain" description="Peptidase C1A papain C-terminal" evidence="3">
    <location>
        <begin position="85"/>
        <end position="336"/>
    </location>
</feature>
<dbReference type="AlphaFoldDB" id="A0A9Q7ADX5"/>
<evidence type="ECO:0000313" key="4">
    <source>
        <dbReference type="EMBL" id="QTX32579.1"/>
    </source>
</evidence>
<dbReference type="SMART" id="SM00645">
    <property type="entry name" value="Pept_C1"/>
    <property type="match status" value="1"/>
</dbReference>
<evidence type="ECO:0000256" key="2">
    <source>
        <dbReference type="SAM" id="SignalP"/>
    </source>
</evidence>
<evidence type="ECO:0000313" key="5">
    <source>
        <dbReference type="Proteomes" id="UP000671879"/>
    </source>
</evidence>
<dbReference type="RefSeq" id="WP_274373824.1">
    <property type="nucleotide sequence ID" value="NZ_CP072943.1"/>
</dbReference>
<dbReference type="Pfam" id="PF18560">
    <property type="entry name" value="Lectin_like"/>
    <property type="match status" value="1"/>
</dbReference>
<dbReference type="PANTHER" id="PTHR12411">
    <property type="entry name" value="CYSTEINE PROTEASE FAMILY C1-RELATED"/>
    <property type="match status" value="1"/>
</dbReference>
<dbReference type="SUPFAM" id="SSF54001">
    <property type="entry name" value="Cysteine proteinases"/>
    <property type="match status" value="1"/>
</dbReference>
<name>A0A9Q7ADX5_9BACT</name>
<evidence type="ECO:0000259" key="3">
    <source>
        <dbReference type="SMART" id="SM00645"/>
    </source>
</evidence>
<dbReference type="GO" id="GO:0008234">
    <property type="term" value="F:cysteine-type peptidase activity"/>
    <property type="evidence" value="ECO:0007669"/>
    <property type="project" value="InterPro"/>
</dbReference>
<dbReference type="PROSITE" id="PS00639">
    <property type="entry name" value="THIOL_PROTEASE_HIS"/>
    <property type="match status" value="1"/>
</dbReference>
<dbReference type="EMBL" id="CP072943">
    <property type="protein sequence ID" value="QTX32579.1"/>
    <property type="molecule type" value="Genomic_DNA"/>
</dbReference>
<dbReference type="KEGG" id="aram:KAR29_01145"/>
<dbReference type="Gene3D" id="3.90.70.10">
    <property type="entry name" value="Cysteine proteinases"/>
    <property type="match status" value="1"/>
</dbReference>
<feature type="signal peptide" evidence="2">
    <location>
        <begin position="1"/>
        <end position="27"/>
    </location>
</feature>
<dbReference type="GO" id="GO:0006508">
    <property type="term" value="P:proteolysis"/>
    <property type="evidence" value="ECO:0007669"/>
    <property type="project" value="InterPro"/>
</dbReference>
<dbReference type="Proteomes" id="UP000671879">
    <property type="component" value="Chromosome"/>
</dbReference>
<reference evidence="5" key="1">
    <citation type="submission" date="2021-04" db="EMBL/GenBank/DDBJ databases">
        <title>A novel Synergistetes isolate from a pyrite-forming mixed culture.</title>
        <authorList>
            <person name="Bunk B."/>
            <person name="Sproer C."/>
            <person name="Spring S."/>
            <person name="Pester M."/>
        </authorList>
    </citation>
    <scope>NUCLEOTIDE SEQUENCE [LARGE SCALE GENOMIC DNA]</scope>
    <source>
        <strain evidence="5">J.5.4.2-T.3.5.2</strain>
    </source>
</reference>
<dbReference type="InterPro" id="IPR025660">
    <property type="entry name" value="Pept_his_AS"/>
</dbReference>
<protein>
    <recommendedName>
        <fullName evidence="3">Peptidase C1A papain C-terminal domain-containing protein</fullName>
    </recommendedName>
</protein>
<organism evidence="4 5">
    <name type="scientific">Aminithiophilus ramosus</name>
    <dbReference type="NCBI Taxonomy" id="3029084"/>
    <lineage>
        <taxon>Bacteria</taxon>
        <taxon>Thermotogati</taxon>
        <taxon>Synergistota</taxon>
        <taxon>Synergistia</taxon>
        <taxon>Synergistales</taxon>
        <taxon>Aminithiophilaceae</taxon>
        <taxon>Aminithiophilus</taxon>
    </lineage>
</organism>
<gene>
    <name evidence="4" type="ORF">KAR29_01145</name>
</gene>
<keyword evidence="2" id="KW-0732">Signal</keyword>